<comment type="caution">
    <text evidence="1">The sequence shown here is derived from an EMBL/GenBank/DDBJ whole genome shotgun (WGS) entry which is preliminary data.</text>
</comment>
<organism evidence="1">
    <name type="scientific">marine sediment metagenome</name>
    <dbReference type="NCBI Taxonomy" id="412755"/>
    <lineage>
        <taxon>unclassified sequences</taxon>
        <taxon>metagenomes</taxon>
        <taxon>ecological metagenomes</taxon>
    </lineage>
</organism>
<accession>X1DD01</accession>
<name>X1DD01_9ZZZZ</name>
<gene>
    <name evidence="1" type="ORF">S01H4_48807</name>
</gene>
<proteinExistence type="predicted"/>
<dbReference type="EMBL" id="BART01027538">
    <property type="protein sequence ID" value="GAG94306.1"/>
    <property type="molecule type" value="Genomic_DNA"/>
</dbReference>
<dbReference type="AlphaFoldDB" id="X1DD01"/>
<reference evidence="1" key="1">
    <citation type="journal article" date="2014" name="Front. Microbiol.">
        <title>High frequency of phylogenetically diverse reductive dehalogenase-homologous genes in deep subseafloor sedimentary metagenomes.</title>
        <authorList>
            <person name="Kawai M."/>
            <person name="Futagami T."/>
            <person name="Toyoda A."/>
            <person name="Takaki Y."/>
            <person name="Nishi S."/>
            <person name="Hori S."/>
            <person name="Arai W."/>
            <person name="Tsubouchi T."/>
            <person name="Morono Y."/>
            <person name="Uchiyama I."/>
            <person name="Ito T."/>
            <person name="Fujiyama A."/>
            <person name="Inagaki F."/>
            <person name="Takami H."/>
        </authorList>
    </citation>
    <scope>NUCLEOTIDE SEQUENCE</scope>
    <source>
        <strain evidence="1">Expedition CK06-06</strain>
    </source>
</reference>
<protein>
    <submittedName>
        <fullName evidence="1">Uncharacterized protein</fullName>
    </submittedName>
</protein>
<sequence length="107" mass="12705">MDFKFDDSGFKKLSKNLKEMKEKIPIEKLFTPLFMRKHTKSCNFEEFILKSGLVNSDKEVTLEALRAIPDDDWNKYILKHTSFSSWQDMQEKALKEYLTSQLFKGMK</sequence>
<evidence type="ECO:0000313" key="1">
    <source>
        <dbReference type="EMBL" id="GAG94306.1"/>
    </source>
</evidence>